<feature type="compositionally biased region" description="Polar residues" evidence="2">
    <location>
        <begin position="17"/>
        <end position="38"/>
    </location>
</feature>
<evidence type="ECO:0000259" key="3">
    <source>
        <dbReference type="PROSITE" id="PS50003"/>
    </source>
</evidence>
<dbReference type="SMART" id="SM00233">
    <property type="entry name" value="PH"/>
    <property type="match status" value="1"/>
</dbReference>
<evidence type="ECO:0000256" key="1">
    <source>
        <dbReference type="SAM" id="Coils"/>
    </source>
</evidence>
<evidence type="ECO:0000313" key="4">
    <source>
        <dbReference type="EMBL" id="MBW96652.1"/>
    </source>
</evidence>
<proteinExistence type="predicted"/>
<dbReference type="PANTHER" id="PTHR34837:SF2">
    <property type="entry name" value="OS05G0595500 PROTEIN"/>
    <property type="match status" value="1"/>
</dbReference>
<organism evidence="4">
    <name type="scientific">Rhizophora mucronata</name>
    <name type="common">Asiatic mangrove</name>
    <dbReference type="NCBI Taxonomy" id="61149"/>
    <lineage>
        <taxon>Eukaryota</taxon>
        <taxon>Viridiplantae</taxon>
        <taxon>Streptophyta</taxon>
        <taxon>Embryophyta</taxon>
        <taxon>Tracheophyta</taxon>
        <taxon>Spermatophyta</taxon>
        <taxon>Magnoliopsida</taxon>
        <taxon>eudicotyledons</taxon>
        <taxon>Gunneridae</taxon>
        <taxon>Pentapetalae</taxon>
        <taxon>rosids</taxon>
        <taxon>fabids</taxon>
        <taxon>Malpighiales</taxon>
        <taxon>Rhizophoraceae</taxon>
        <taxon>Rhizophora</taxon>
    </lineage>
</organism>
<dbReference type="PANTHER" id="PTHR34837">
    <property type="entry name" value="OS05G0595500 PROTEIN"/>
    <property type="match status" value="1"/>
</dbReference>
<dbReference type="InterPro" id="IPR001849">
    <property type="entry name" value="PH_domain"/>
</dbReference>
<sequence>MDDDFRKIKIVPDHFEVSTSGEDPQSNTPTEPSRIDSSSRIGCRHWAGRKLRSAAFMLNLFSLRGLPWVSGTGGQEKVELTAAELESLRSGLADLEEREAYLKAQLEHVDEILRSARLSGYLYIRTRWTALPGEPPPIDDTEVDDWLPRFVVLHGSCIFFYLLCTDLSPQDSTLLSDIDEIGSLPSFTREEDETHHCFYILTRHGLRYECSSISKIQVDSWLKALEADCKLDSTAKAPNGLSET</sequence>
<evidence type="ECO:0000256" key="2">
    <source>
        <dbReference type="SAM" id="MobiDB-lite"/>
    </source>
</evidence>
<feature type="region of interest" description="Disordered" evidence="2">
    <location>
        <begin position="16"/>
        <end position="38"/>
    </location>
</feature>
<feature type="coiled-coil region" evidence="1">
    <location>
        <begin position="78"/>
        <end position="105"/>
    </location>
</feature>
<keyword evidence="1" id="KW-0175">Coiled coil</keyword>
<accession>A0A2P2JT59</accession>
<dbReference type="AlphaFoldDB" id="A0A2P2JT59"/>
<feature type="domain" description="PH" evidence="3">
    <location>
        <begin position="115"/>
        <end position="230"/>
    </location>
</feature>
<dbReference type="PROSITE" id="PS50003">
    <property type="entry name" value="PH_DOMAIN"/>
    <property type="match status" value="1"/>
</dbReference>
<dbReference type="EMBL" id="GGEC01016169">
    <property type="protein sequence ID" value="MBW96652.1"/>
    <property type="molecule type" value="Transcribed_RNA"/>
</dbReference>
<dbReference type="SUPFAM" id="SSF50729">
    <property type="entry name" value="PH domain-like"/>
    <property type="match status" value="1"/>
</dbReference>
<dbReference type="CDD" id="cd00821">
    <property type="entry name" value="PH"/>
    <property type="match status" value="1"/>
</dbReference>
<protein>
    <submittedName>
        <fullName evidence="4">Uncharacterized protein MANES_01G049300</fullName>
    </submittedName>
</protein>
<name>A0A2P2JT59_RHIMU</name>
<reference evidence="4" key="1">
    <citation type="submission" date="2018-02" db="EMBL/GenBank/DDBJ databases">
        <title>Rhizophora mucronata_Transcriptome.</title>
        <authorList>
            <person name="Meera S.P."/>
            <person name="Sreeshan A."/>
            <person name="Augustine A."/>
        </authorList>
    </citation>
    <scope>NUCLEOTIDE SEQUENCE</scope>
    <source>
        <tissue evidence="4">Leaf</tissue>
    </source>
</reference>
<dbReference type="Gene3D" id="2.30.29.30">
    <property type="entry name" value="Pleckstrin-homology domain (PH domain)/Phosphotyrosine-binding domain (PTB)"/>
    <property type="match status" value="1"/>
</dbReference>
<dbReference type="InterPro" id="IPR011993">
    <property type="entry name" value="PH-like_dom_sf"/>
</dbReference>